<name>A0A7S1R3Y3_NEODS</name>
<evidence type="ECO:0000256" key="1">
    <source>
        <dbReference type="ARBA" id="ARBA00001917"/>
    </source>
</evidence>
<evidence type="ECO:0000256" key="8">
    <source>
        <dbReference type="ARBA" id="ARBA00022857"/>
    </source>
</evidence>
<evidence type="ECO:0000256" key="4">
    <source>
        <dbReference type="ARBA" id="ARBA00022630"/>
    </source>
</evidence>
<dbReference type="InterPro" id="IPR023173">
    <property type="entry name" value="NADPH_Cyt_P450_Rdtase_alpha"/>
</dbReference>
<evidence type="ECO:0000259" key="13">
    <source>
        <dbReference type="PROSITE" id="PS50902"/>
    </source>
</evidence>
<dbReference type="InterPro" id="IPR001433">
    <property type="entry name" value="OxRdtase_FAD/NAD-bd"/>
</dbReference>
<dbReference type="InterPro" id="IPR017927">
    <property type="entry name" value="FAD-bd_FR_type"/>
</dbReference>
<dbReference type="GO" id="GO:0050667">
    <property type="term" value="P:homocysteine metabolic process"/>
    <property type="evidence" value="ECO:0007669"/>
    <property type="project" value="TreeGrafter"/>
</dbReference>
<keyword evidence="3" id="KW-0028">Amino-acid biosynthesis</keyword>
<keyword evidence="9" id="KW-0560">Oxidoreductase</keyword>
<reference evidence="15" key="1">
    <citation type="submission" date="2021-01" db="EMBL/GenBank/DDBJ databases">
        <authorList>
            <person name="Corre E."/>
            <person name="Pelletier E."/>
            <person name="Niang G."/>
            <person name="Scheremetjew M."/>
            <person name="Finn R."/>
            <person name="Kale V."/>
            <person name="Holt S."/>
            <person name="Cochrane G."/>
            <person name="Meng A."/>
            <person name="Brown T."/>
            <person name="Cohen L."/>
        </authorList>
    </citation>
    <scope>NUCLEOTIDE SEQUENCE</scope>
    <source>
        <strain evidence="15">CCAP 1951/1</strain>
    </source>
</reference>
<feature type="domain" description="FAD-binding FR-type" evidence="14">
    <location>
        <begin position="1091"/>
        <end position="1314"/>
    </location>
</feature>
<gene>
    <name evidence="15" type="ORF">NDES1114_LOCUS35161</name>
</gene>
<comment type="cofactor">
    <cofactor evidence="1">
        <name>FMN</name>
        <dbReference type="ChEBI" id="CHEBI:58210"/>
    </cofactor>
</comment>
<dbReference type="EC" id="1.16.1.8" evidence="11"/>
<dbReference type="GO" id="GO:0050660">
    <property type="term" value="F:flavin adenine dinucleotide binding"/>
    <property type="evidence" value="ECO:0007669"/>
    <property type="project" value="TreeGrafter"/>
</dbReference>
<evidence type="ECO:0000256" key="10">
    <source>
        <dbReference type="ARBA" id="ARBA00023167"/>
    </source>
</evidence>
<dbReference type="EMBL" id="HBGF01052539">
    <property type="protein sequence ID" value="CAD9155429.1"/>
    <property type="molecule type" value="Transcribed_RNA"/>
</dbReference>
<dbReference type="InterPro" id="IPR017938">
    <property type="entry name" value="Riboflavin_synthase-like_b-brl"/>
</dbReference>
<evidence type="ECO:0000256" key="7">
    <source>
        <dbReference type="ARBA" id="ARBA00022827"/>
    </source>
</evidence>
<feature type="domain" description="Flavodoxin-like" evidence="13">
    <location>
        <begin position="64"/>
        <end position="208"/>
    </location>
</feature>
<dbReference type="GO" id="GO:0010181">
    <property type="term" value="F:FMN binding"/>
    <property type="evidence" value="ECO:0007669"/>
    <property type="project" value="InterPro"/>
</dbReference>
<evidence type="ECO:0000256" key="3">
    <source>
        <dbReference type="ARBA" id="ARBA00022605"/>
    </source>
</evidence>
<evidence type="ECO:0000256" key="12">
    <source>
        <dbReference type="ARBA" id="ARBA00040659"/>
    </source>
</evidence>
<dbReference type="Pfam" id="PF00667">
    <property type="entry name" value="FAD_binding_1"/>
    <property type="match status" value="1"/>
</dbReference>
<dbReference type="PANTHER" id="PTHR19384:SF84">
    <property type="entry name" value="METHIONINE SYNTHASE REDUCTASE"/>
    <property type="match status" value="1"/>
</dbReference>
<dbReference type="GO" id="GO:0030586">
    <property type="term" value="F:[methionine synthase] reductase (NADPH) activity"/>
    <property type="evidence" value="ECO:0007669"/>
    <property type="project" value="UniProtKB-EC"/>
</dbReference>
<dbReference type="InterPro" id="IPR001709">
    <property type="entry name" value="Flavoprot_Pyr_Nucl_cyt_Rdtase"/>
</dbReference>
<keyword evidence="10" id="KW-0486">Methionine biosynthesis</keyword>
<protein>
    <recommendedName>
        <fullName evidence="12">Methionine synthase reductase</fullName>
        <ecNumber evidence="11">1.16.1.8</ecNumber>
    </recommendedName>
</protein>
<dbReference type="SUPFAM" id="SSF52218">
    <property type="entry name" value="Flavoproteins"/>
    <property type="match status" value="2"/>
</dbReference>
<organism evidence="15">
    <name type="scientific">Neobodo designis</name>
    <name type="common">Flagellated protozoan</name>
    <name type="synonym">Bodo designis</name>
    <dbReference type="NCBI Taxonomy" id="312471"/>
    <lineage>
        <taxon>Eukaryota</taxon>
        <taxon>Discoba</taxon>
        <taxon>Euglenozoa</taxon>
        <taxon>Kinetoplastea</taxon>
        <taxon>Metakinetoplastina</taxon>
        <taxon>Neobodonida</taxon>
        <taxon>Neobodo</taxon>
    </lineage>
</organism>
<keyword evidence="8" id="KW-0521">NADP</keyword>
<keyword evidence="5" id="KW-0288">FMN</keyword>
<proteinExistence type="predicted"/>
<dbReference type="PRINTS" id="PR00371">
    <property type="entry name" value="FPNCR"/>
</dbReference>
<dbReference type="PROSITE" id="PS51384">
    <property type="entry name" value="FAD_FR"/>
    <property type="match status" value="1"/>
</dbReference>
<dbReference type="InterPro" id="IPR039261">
    <property type="entry name" value="FNR_nucleotide-bd"/>
</dbReference>
<evidence type="ECO:0000313" key="15">
    <source>
        <dbReference type="EMBL" id="CAD9155429.1"/>
    </source>
</evidence>
<dbReference type="Gene3D" id="3.40.50.360">
    <property type="match status" value="2"/>
</dbReference>
<evidence type="ECO:0000256" key="11">
    <source>
        <dbReference type="ARBA" id="ARBA00039088"/>
    </source>
</evidence>
<dbReference type="SUPFAM" id="SSF63380">
    <property type="entry name" value="Riboflavin synthase domain-like"/>
    <property type="match status" value="1"/>
</dbReference>
<accession>A0A7S1R3Y3</accession>
<feature type="domain" description="Flavodoxin-like" evidence="13">
    <location>
        <begin position="905"/>
        <end position="1048"/>
    </location>
</feature>
<dbReference type="InterPro" id="IPR003097">
    <property type="entry name" value="CysJ-like_FAD-binding"/>
</dbReference>
<keyword evidence="4" id="KW-0285">Flavoprotein</keyword>
<dbReference type="Gene3D" id="2.40.30.10">
    <property type="entry name" value="Translation factors"/>
    <property type="match status" value="1"/>
</dbReference>
<dbReference type="Gene3D" id="3.40.50.80">
    <property type="entry name" value="Nucleotide-binding domain of ferredoxin-NADP reductase (FNR) module"/>
    <property type="match status" value="1"/>
</dbReference>
<dbReference type="InterPro" id="IPR029039">
    <property type="entry name" value="Flavoprotein-like_sf"/>
</dbReference>
<evidence type="ECO:0000256" key="9">
    <source>
        <dbReference type="ARBA" id="ARBA00023002"/>
    </source>
</evidence>
<dbReference type="Pfam" id="PF00175">
    <property type="entry name" value="NAD_binding_1"/>
    <property type="match status" value="1"/>
</dbReference>
<dbReference type="PANTHER" id="PTHR19384">
    <property type="entry name" value="NITRIC OXIDE SYNTHASE-RELATED"/>
    <property type="match status" value="1"/>
</dbReference>
<evidence type="ECO:0000256" key="6">
    <source>
        <dbReference type="ARBA" id="ARBA00022691"/>
    </source>
</evidence>
<dbReference type="GO" id="GO:0009086">
    <property type="term" value="P:methionine biosynthetic process"/>
    <property type="evidence" value="ECO:0007669"/>
    <property type="project" value="UniProtKB-KW"/>
</dbReference>
<dbReference type="FunFam" id="3.40.50.80:FF:000001">
    <property type="entry name" value="NADPH--cytochrome P450 reductase 1"/>
    <property type="match status" value="1"/>
</dbReference>
<keyword evidence="6" id="KW-0949">S-adenosyl-L-methionine</keyword>
<dbReference type="Gene3D" id="1.20.990.10">
    <property type="entry name" value="NADPH-cytochrome p450 Reductase, Chain A, domain 3"/>
    <property type="match status" value="1"/>
</dbReference>
<sequence>MRAAFVEHGAQELMPIALADDATSLEKVVDPWLAETRSNIVKHPAFGDASALVQRHPAGNAEDLFILFGSQTGTAEAVARSFARTCEVSGIPARIAPLDAAVATLSASDHISVLRTVVIVCASESNGDIPDNSRKFLKWLRTARAVSQACRFCVLGIGDAQHASFGELPHTIDSRLAMLGATRFHRRGEADDNVGLHAAAETWFTSVLSAVRTKVPAADGNVFARQQQRLSNDVPTILLYDTNSQNLVDVAARVQRVALRVLHTMHFVLWPAAQLERLPPSWKSADYLFLCASGHRELECVQTLLRCGFLQQGCRCFLFASDTESEAARAIVRLGGVAHAGGGGSTYDTWALGVLQVLGCREQAFDSEVAMREIDSAFGRGDDHVPAARSSSGQKGSLEALKPMVLLHSSSRSERVPEGVSAVKAVADSYALDQATSSATFYKHVGWPRRALFVFVIGENDCAGIRQLSKDASHAAAEFEAAQTESTFMRESAPYSGLQFALLLVADSGGKFVQGLELEAALLAAGATKVHETALCAAGAEFSESASRWGKSLFDRVRQGGRLQPCTGYFDTNTLLSQWPRTAPPVRDVSASDVAVLSTVPVALLYTDRGRAKATATFFGKLTAEMGISTTVAPLKSSEDVCWKRLVIVIGPPLRRRLFARGSPPDALAGLLFSWLAIGPGDMELCVNEFTRRGAALAARPLAIDGLGQLEVVGKPWLKHCIGSMAGMTAASTRRIPEPVHTVSSLRTLRLVVLHCESPLTRSIGLDLYQEWRARGVASRVGSLADFRTLGTGSATHVVVVYQMSALGTPASAARLLRYLSSSELTASHFRGLQCAFLRLDGSGRDLVAVRFRELGAEAIAPDELIRTDASAATIAEQYTSWRNVLQGALQPIDAPGSTALENRLVVLFGSLSGHAEEVARTVAHAAENRGIQVTLAPLDAFDAARWKTCTALIVVTSTVADGAFPPNAQVFSRFLRHKSHPNDLLSEVRYCVLALGDSGYGPRFCAAGKSIDRRLEELGATRFYARTDADERLGYNSAVEPWLSNLWAALDTLGRGPLAKQATPDAVDVADVSMERSSTSHEEADVPFEAMLHDWKVMANDPLRPVTLMTFDVAGLSWSPGDAIRIMPTNREAECDKLARRLTVEPTAFFEPPDSSHRTSAAIYRRIQFPITYRDVLIKHTCLRVRNTNVLSVLLRSTRSVSERDLLKRLMLRGPEWSQLIREKTYIGEILAMLPACHPQFRDVIESLMPLQPRSYSLCSSFAADPSKMSICFRKAPRGVCTHWLLRLCRAHTMQRTISLRLTLRRGAEFKMPPTLDTPIIMIGPGTGVAPFVAFLQERQAQSVDQNIPCGESHLFFGCRRRDLDFLFADELNSFHRNGILHGLHVAFSQEPSGGVWYGGCYVQDKLLECSSHLAHLIVNRGAYVYVCGDADSMAHDVHTILADLIEESCQVTHEEAITQLDGMARSGRYQRDIWS</sequence>
<evidence type="ECO:0000256" key="5">
    <source>
        <dbReference type="ARBA" id="ARBA00022643"/>
    </source>
</evidence>
<dbReference type="PROSITE" id="PS50902">
    <property type="entry name" value="FLAVODOXIN_LIKE"/>
    <property type="match status" value="2"/>
</dbReference>
<dbReference type="InterPro" id="IPR008254">
    <property type="entry name" value="Flavodoxin/NO_synth"/>
</dbReference>
<evidence type="ECO:0000256" key="2">
    <source>
        <dbReference type="ARBA" id="ARBA00001974"/>
    </source>
</evidence>
<comment type="cofactor">
    <cofactor evidence="2">
        <name>FAD</name>
        <dbReference type="ChEBI" id="CHEBI:57692"/>
    </cofactor>
</comment>
<dbReference type="GO" id="GO:0005829">
    <property type="term" value="C:cytosol"/>
    <property type="evidence" value="ECO:0007669"/>
    <property type="project" value="TreeGrafter"/>
</dbReference>
<dbReference type="InterPro" id="IPR001094">
    <property type="entry name" value="Flavdoxin-like"/>
</dbReference>
<evidence type="ECO:0000259" key="14">
    <source>
        <dbReference type="PROSITE" id="PS51384"/>
    </source>
</evidence>
<dbReference type="SUPFAM" id="SSF52343">
    <property type="entry name" value="Ferredoxin reductase-like, C-terminal NADP-linked domain"/>
    <property type="match status" value="1"/>
</dbReference>
<dbReference type="PRINTS" id="PR00369">
    <property type="entry name" value="FLAVODOXIN"/>
</dbReference>
<keyword evidence="7" id="KW-0274">FAD</keyword>
<dbReference type="Pfam" id="PF00258">
    <property type="entry name" value="Flavodoxin_1"/>
    <property type="match status" value="2"/>
</dbReference>